<organism evidence="3 4">
    <name type="scientific">Euplotes crassus</name>
    <dbReference type="NCBI Taxonomy" id="5936"/>
    <lineage>
        <taxon>Eukaryota</taxon>
        <taxon>Sar</taxon>
        <taxon>Alveolata</taxon>
        <taxon>Ciliophora</taxon>
        <taxon>Intramacronucleata</taxon>
        <taxon>Spirotrichea</taxon>
        <taxon>Hypotrichia</taxon>
        <taxon>Euplotida</taxon>
        <taxon>Euplotidae</taxon>
        <taxon>Moneuplotes</taxon>
    </lineage>
</organism>
<feature type="domain" description="Cyclic nucleotide-binding" evidence="2">
    <location>
        <begin position="333"/>
        <end position="382"/>
    </location>
</feature>
<evidence type="ECO:0000313" key="4">
    <source>
        <dbReference type="Proteomes" id="UP001295684"/>
    </source>
</evidence>
<dbReference type="PANTHER" id="PTHR23011">
    <property type="entry name" value="CYCLIC NUCLEOTIDE-BINDING DOMAIN CONTAINING PROTEIN"/>
    <property type="match status" value="1"/>
</dbReference>
<evidence type="ECO:0000259" key="2">
    <source>
        <dbReference type="PROSITE" id="PS50042"/>
    </source>
</evidence>
<reference evidence="3" key="1">
    <citation type="submission" date="2023-07" db="EMBL/GenBank/DDBJ databases">
        <authorList>
            <consortium name="AG Swart"/>
            <person name="Singh M."/>
            <person name="Singh A."/>
            <person name="Seah K."/>
            <person name="Emmerich C."/>
        </authorList>
    </citation>
    <scope>NUCLEOTIDE SEQUENCE</scope>
    <source>
        <strain evidence="3">DP1</strain>
    </source>
</reference>
<proteinExistence type="predicted"/>
<name>A0AAD1XB09_EUPCR</name>
<dbReference type="Gene3D" id="2.60.120.10">
    <property type="entry name" value="Jelly Rolls"/>
    <property type="match status" value="2"/>
</dbReference>
<dbReference type="InterPro" id="IPR018488">
    <property type="entry name" value="cNMP-bd_CS"/>
</dbReference>
<feature type="compositionally biased region" description="Polar residues" evidence="1">
    <location>
        <begin position="584"/>
        <end position="607"/>
    </location>
</feature>
<dbReference type="AlphaFoldDB" id="A0AAD1XB09"/>
<gene>
    <name evidence="3" type="ORF">ECRASSUSDP1_LOCUS8933</name>
</gene>
<accession>A0AAD1XB09</accession>
<feature type="domain" description="Cyclic nucleotide-binding" evidence="2">
    <location>
        <begin position="118"/>
        <end position="313"/>
    </location>
</feature>
<dbReference type="InterPro" id="IPR018490">
    <property type="entry name" value="cNMP-bd_dom_sf"/>
</dbReference>
<dbReference type="SUPFAM" id="SSF51206">
    <property type="entry name" value="cAMP-binding domain-like"/>
    <property type="match status" value="2"/>
</dbReference>
<feature type="region of interest" description="Disordered" evidence="1">
    <location>
        <begin position="560"/>
        <end position="608"/>
    </location>
</feature>
<evidence type="ECO:0000313" key="3">
    <source>
        <dbReference type="EMBL" id="CAI2367645.1"/>
    </source>
</evidence>
<dbReference type="CDD" id="cd00038">
    <property type="entry name" value="CAP_ED"/>
    <property type="match status" value="1"/>
</dbReference>
<protein>
    <recommendedName>
        <fullName evidence="2">Cyclic nucleotide-binding domain-containing protein</fullName>
    </recommendedName>
</protein>
<dbReference type="PROSITE" id="PS50042">
    <property type="entry name" value="CNMP_BINDING_3"/>
    <property type="match status" value="2"/>
</dbReference>
<dbReference type="InterPro" id="IPR000595">
    <property type="entry name" value="cNMP-bd_dom"/>
</dbReference>
<dbReference type="PANTHER" id="PTHR23011:SF28">
    <property type="entry name" value="CYCLIC NUCLEOTIDE-BINDING DOMAIN CONTAINING PROTEIN"/>
    <property type="match status" value="1"/>
</dbReference>
<dbReference type="InterPro" id="IPR014710">
    <property type="entry name" value="RmlC-like_jellyroll"/>
</dbReference>
<keyword evidence="4" id="KW-1185">Reference proteome</keyword>
<sequence length="627" mass="73198">MDQSSSQPDLKMLRRFSQLTKLTKLQPNKSPRKNNVKEHFQNALKKLKEGNSSYKKGFKKRSNTKPRDLLSSLTDKIFDGSIYKLSFNEVIFILKKESEDRQKFEINGMQRFFKDNKFFKDLELTEGEDTVKKCFQRLKYACYEEGEYIMRQGDDGDKYYIILEGEVQILINKQITQEFSCMELLTLVIQNYEFIIQNHEKHEILKELKYYFKHLIKVDLKGKLCIKNLEKAQRYLETSDRIVHFTRTNAYGIKECIKKQFTYTIMKEVSRMSDGGSVGEYALLHGKKRSATVRALKKTHFATMDKNDFEEVMYSIKKKEIDQVVSFLDGYEFIKNLTYTTKAKLGYRLKNKSYSLGQEVFYEGSNDSNVYFIESGQFVITKALYIRKDSGKTIIDFRRAYSGKPFNVLKSTFNEETVCLFTDNIDDQPLNKNKESEYFDLKISIRTSGGMFGLTERFLGCPYRIMSIKCISKQGCLKYVDSDSLLDSCKSLDSSIFGAILAKKFSLTYQGIQNFCKWKKAEINQSYYKVPLLSQLQSEKMRKVRTFSVTQNSYKKEKEESYFNNLSEESPIKTQRKRKATIDNDISNGDSGSPKSDRSNSYANARNSPREQKFFQKFTMARLCLTL</sequence>
<dbReference type="Proteomes" id="UP001295684">
    <property type="component" value="Unassembled WGS sequence"/>
</dbReference>
<dbReference type="PRINTS" id="PR00103">
    <property type="entry name" value="CAMPKINASE"/>
</dbReference>
<dbReference type="EMBL" id="CAMPGE010008760">
    <property type="protein sequence ID" value="CAI2367645.1"/>
    <property type="molecule type" value="Genomic_DNA"/>
</dbReference>
<evidence type="ECO:0000256" key="1">
    <source>
        <dbReference type="SAM" id="MobiDB-lite"/>
    </source>
</evidence>
<comment type="caution">
    <text evidence="3">The sequence shown here is derived from an EMBL/GenBank/DDBJ whole genome shotgun (WGS) entry which is preliminary data.</text>
</comment>
<dbReference type="PROSITE" id="PS00889">
    <property type="entry name" value="CNMP_BINDING_2"/>
    <property type="match status" value="1"/>
</dbReference>